<evidence type="ECO:0000256" key="1">
    <source>
        <dbReference type="SAM" id="Phobius"/>
    </source>
</evidence>
<sequence length="164" mass="19533">MKMEWIILVAVWLTTSSLFFFIPRKKLRLAQFVILFTQVITWLIGLVVVQLGWIDYPVRCFASANMTSFTFEYLAYPVVCGLFNARFPENRSIGFKLFYYGSYCTILTIVEVVIEKNTKLIDYIHWAWYWTWITLFITFVMSRIFSKWFFSVSVPQVRIGENHE</sequence>
<dbReference type="RefSeq" id="WP_232184386.1">
    <property type="nucleotide sequence ID" value="NZ_JAIOAP010000002.1"/>
</dbReference>
<feature type="transmembrane region" description="Helical" evidence="1">
    <location>
        <begin position="6"/>
        <end position="22"/>
    </location>
</feature>
<keyword evidence="1" id="KW-0812">Transmembrane</keyword>
<name>A0ABV1KUV6_9BACL</name>
<keyword evidence="1" id="KW-1133">Transmembrane helix</keyword>
<evidence type="ECO:0000313" key="2">
    <source>
        <dbReference type="EMBL" id="MEQ4483247.1"/>
    </source>
</evidence>
<dbReference type="EMBL" id="JASKHM010000006">
    <property type="protein sequence ID" value="MEQ4483247.1"/>
    <property type="molecule type" value="Genomic_DNA"/>
</dbReference>
<accession>A0ABV1KUV6</accession>
<keyword evidence="1" id="KW-0472">Membrane</keyword>
<dbReference type="InterPro" id="IPR048147">
    <property type="entry name" value="CBO0543-like"/>
</dbReference>
<dbReference type="Proteomes" id="UP001493487">
    <property type="component" value="Unassembled WGS sequence"/>
</dbReference>
<comment type="caution">
    <text evidence="2">The sequence shown here is derived from an EMBL/GenBank/DDBJ whole genome shotgun (WGS) entry which is preliminary data.</text>
</comment>
<feature type="transmembrane region" description="Helical" evidence="1">
    <location>
        <begin position="97"/>
        <end position="114"/>
    </location>
</feature>
<feature type="transmembrane region" description="Helical" evidence="1">
    <location>
        <begin position="66"/>
        <end position="85"/>
    </location>
</feature>
<gene>
    <name evidence="2" type="ORF">QJS35_12680</name>
</gene>
<protein>
    <submittedName>
        <fullName evidence="2">CBO0543 family protein</fullName>
    </submittedName>
</protein>
<reference evidence="2 3" key="1">
    <citation type="journal article" date="2023" name="Genome Announc.">
        <title>Pan-Genome Analyses of the Genus Cohnella and Proposal of the Novel Species Cohnella silvisoli sp. nov., Isolated from Forest Soil.</title>
        <authorList>
            <person name="Wang C."/>
            <person name="Mao L."/>
            <person name="Bao G."/>
            <person name="Zhu H."/>
        </authorList>
    </citation>
    <scope>NUCLEOTIDE SEQUENCE [LARGE SCALE GENOMIC DNA]</scope>
    <source>
        <strain evidence="2 3">NL03-T5-1</strain>
    </source>
</reference>
<keyword evidence="3" id="KW-1185">Reference proteome</keyword>
<proteinExistence type="predicted"/>
<evidence type="ECO:0000313" key="3">
    <source>
        <dbReference type="Proteomes" id="UP001493487"/>
    </source>
</evidence>
<organism evidence="2 3">
    <name type="scientific">Cohnella silvisoli</name>
    <dbReference type="NCBI Taxonomy" id="2873699"/>
    <lineage>
        <taxon>Bacteria</taxon>
        <taxon>Bacillati</taxon>
        <taxon>Bacillota</taxon>
        <taxon>Bacilli</taxon>
        <taxon>Bacillales</taxon>
        <taxon>Paenibacillaceae</taxon>
        <taxon>Cohnella</taxon>
    </lineage>
</organism>
<feature type="transmembrane region" description="Helical" evidence="1">
    <location>
        <begin position="29"/>
        <end position="54"/>
    </location>
</feature>
<feature type="transmembrane region" description="Helical" evidence="1">
    <location>
        <begin position="126"/>
        <end position="145"/>
    </location>
</feature>
<dbReference type="NCBIfam" id="NF041644">
    <property type="entry name" value="CBO0543_fam"/>
    <property type="match status" value="1"/>
</dbReference>